<feature type="compositionally biased region" description="Basic residues" evidence="1">
    <location>
        <begin position="61"/>
        <end position="70"/>
    </location>
</feature>
<proteinExistence type="predicted"/>
<evidence type="ECO:0000313" key="3">
    <source>
        <dbReference type="Proteomes" id="UP000613160"/>
    </source>
</evidence>
<reference evidence="2" key="1">
    <citation type="journal article" date="2014" name="Int. J. Syst. Evol. Microbiol.">
        <title>Complete genome sequence of Corynebacterium casei LMG S-19264T (=DSM 44701T), isolated from a smear-ripened cheese.</title>
        <authorList>
            <consortium name="US DOE Joint Genome Institute (JGI-PGF)"/>
            <person name="Walter F."/>
            <person name="Albersmeier A."/>
            <person name="Kalinowski J."/>
            <person name="Ruckert C."/>
        </authorList>
    </citation>
    <scope>NUCLEOTIDE SEQUENCE</scope>
    <source>
        <strain evidence="2">CGMCC 1.15493</strain>
    </source>
</reference>
<dbReference type="EMBL" id="BMJJ01000005">
    <property type="protein sequence ID" value="GGD21834.1"/>
    <property type="molecule type" value="Genomic_DNA"/>
</dbReference>
<dbReference type="Proteomes" id="UP000613160">
    <property type="component" value="Unassembled WGS sequence"/>
</dbReference>
<evidence type="ECO:0000256" key="1">
    <source>
        <dbReference type="SAM" id="MobiDB-lite"/>
    </source>
</evidence>
<name>A0A916XYW3_9HYPH</name>
<dbReference type="RefSeq" id="WP_188851210.1">
    <property type="nucleotide sequence ID" value="NZ_BMJJ01000005.1"/>
</dbReference>
<gene>
    <name evidence="2" type="ORF">GCM10011335_25980</name>
</gene>
<feature type="region of interest" description="Disordered" evidence="1">
    <location>
        <begin position="26"/>
        <end position="70"/>
    </location>
</feature>
<accession>A0A916XYW3</accession>
<feature type="compositionally biased region" description="Basic and acidic residues" evidence="1">
    <location>
        <begin position="48"/>
        <end position="60"/>
    </location>
</feature>
<evidence type="ECO:0000313" key="2">
    <source>
        <dbReference type="EMBL" id="GGD21834.1"/>
    </source>
</evidence>
<organism evidence="2 3">
    <name type="scientific">Aureimonas glaciei</name>
    <dbReference type="NCBI Taxonomy" id="1776957"/>
    <lineage>
        <taxon>Bacteria</taxon>
        <taxon>Pseudomonadati</taxon>
        <taxon>Pseudomonadota</taxon>
        <taxon>Alphaproteobacteria</taxon>
        <taxon>Hyphomicrobiales</taxon>
        <taxon>Aurantimonadaceae</taxon>
        <taxon>Aureimonas</taxon>
    </lineage>
</organism>
<sequence>MILLLVVATPIALSSLAFFYASLQPRRDARRWRKRASSSDRWPGLPETDDKPPEEADAPRPRHRPRHIDE</sequence>
<comment type="caution">
    <text evidence="2">The sequence shown here is derived from an EMBL/GenBank/DDBJ whole genome shotgun (WGS) entry which is preliminary data.</text>
</comment>
<reference evidence="2" key="2">
    <citation type="submission" date="2020-09" db="EMBL/GenBank/DDBJ databases">
        <authorList>
            <person name="Sun Q."/>
            <person name="Zhou Y."/>
        </authorList>
    </citation>
    <scope>NUCLEOTIDE SEQUENCE</scope>
    <source>
        <strain evidence="2">CGMCC 1.15493</strain>
    </source>
</reference>
<keyword evidence="3" id="KW-1185">Reference proteome</keyword>
<protein>
    <submittedName>
        <fullName evidence="2">Uncharacterized protein</fullName>
    </submittedName>
</protein>
<dbReference type="AlphaFoldDB" id="A0A916XYW3"/>